<protein>
    <submittedName>
        <fullName evidence="1">Uncharacterized protein</fullName>
    </submittedName>
</protein>
<organism evidence="1 2">
    <name type="scientific">Bacteroides faecichinchillae</name>
    <dbReference type="NCBI Taxonomy" id="871325"/>
    <lineage>
        <taxon>Bacteria</taxon>
        <taxon>Pseudomonadati</taxon>
        <taxon>Bacteroidota</taxon>
        <taxon>Bacteroidia</taxon>
        <taxon>Bacteroidales</taxon>
        <taxon>Bacteroidaceae</taxon>
        <taxon>Bacteroides</taxon>
    </lineage>
</organism>
<reference evidence="1 2" key="1">
    <citation type="submission" date="2016-11" db="EMBL/GenBank/DDBJ databases">
        <authorList>
            <person name="Jaros S."/>
            <person name="Januszkiewicz K."/>
            <person name="Wedrychowicz H."/>
        </authorList>
    </citation>
    <scope>NUCLEOTIDE SEQUENCE [LARGE SCALE GENOMIC DNA]</scope>
    <source>
        <strain evidence="1 2">DSM 26883</strain>
    </source>
</reference>
<evidence type="ECO:0000313" key="1">
    <source>
        <dbReference type="EMBL" id="SHE93581.1"/>
    </source>
</evidence>
<dbReference type="Proteomes" id="UP000184436">
    <property type="component" value="Unassembled WGS sequence"/>
</dbReference>
<gene>
    <name evidence="1" type="ORF">SAMN05444349_108100</name>
</gene>
<evidence type="ECO:0000313" key="2">
    <source>
        <dbReference type="Proteomes" id="UP000184436"/>
    </source>
</evidence>
<name>A0A1M4XJK4_9BACE</name>
<sequence length="40" mass="4607">MMIKIAPIKYMNDMPLKMKDIPHTLLISTEMGEKKDESAL</sequence>
<dbReference type="AlphaFoldDB" id="A0A1M4XJK4"/>
<accession>A0A1M4XJK4</accession>
<dbReference type="STRING" id="871325.SAMN05444349_108100"/>
<keyword evidence="2" id="KW-1185">Reference proteome</keyword>
<proteinExistence type="predicted"/>
<dbReference type="EMBL" id="FQVD01000008">
    <property type="protein sequence ID" value="SHE93581.1"/>
    <property type="molecule type" value="Genomic_DNA"/>
</dbReference>